<proteinExistence type="predicted"/>
<feature type="domain" description="F-box" evidence="2">
    <location>
        <begin position="22"/>
        <end position="66"/>
    </location>
</feature>
<feature type="region of interest" description="Disordered" evidence="1">
    <location>
        <begin position="1"/>
        <end position="26"/>
    </location>
</feature>
<evidence type="ECO:0000313" key="3">
    <source>
        <dbReference type="EMBL" id="KAJ9612362.1"/>
    </source>
</evidence>
<dbReference type="AlphaFoldDB" id="A0AA38XFB2"/>
<evidence type="ECO:0000313" key="4">
    <source>
        <dbReference type="Proteomes" id="UP001172673"/>
    </source>
</evidence>
<sequence length="393" mass="45187">MPVGRKQRGKRGRRTPQVPPKTSSLSNIPSELLGKFMQYLGTDDLKACRLVSTLNHEATRALFRTLRLEPNLDSFGRACRIMGQPRLAALVQVFDYDFATAYDEYARLEQVLEVLQQLKPKTISLEWLYPEDIAYLLSPVQPVNRFLCKARQFKLTINNWNELVRIGPNAGKRFRKLSNQLATVADLCLGLAEFPNIPSVSPFEIERDISNAMLQGRFARLANLTLENIVDCKDSVLCFLEQHKTTLKSLTLKNLILSVQQEEEDTRVNIELKAVMRFILLLNKGLDLEKMSFQGKIWAGSLFDAERNTGIKVLCPQIEEDGCHIRHHVTEYICHRGEFPFQFLRPYIEDLIHGRLDSIGRYFVIRGEEGTGAEMRITPEHDHSWKYECSSMW</sequence>
<name>A0AA38XFB2_9EURO</name>
<keyword evidence="4" id="KW-1185">Reference proteome</keyword>
<dbReference type="EMBL" id="JAPDRK010000005">
    <property type="protein sequence ID" value="KAJ9612362.1"/>
    <property type="molecule type" value="Genomic_DNA"/>
</dbReference>
<accession>A0AA38XFB2</accession>
<dbReference type="Proteomes" id="UP001172673">
    <property type="component" value="Unassembled WGS sequence"/>
</dbReference>
<evidence type="ECO:0000256" key="1">
    <source>
        <dbReference type="SAM" id="MobiDB-lite"/>
    </source>
</evidence>
<reference evidence="3" key="1">
    <citation type="submission" date="2022-10" db="EMBL/GenBank/DDBJ databases">
        <title>Culturing micro-colonial fungi from biological soil crusts in the Mojave desert and describing Neophaeococcomyces mojavensis, and introducing the new genera and species Taxawa tesnikishii.</title>
        <authorList>
            <person name="Kurbessoian T."/>
            <person name="Stajich J.E."/>
        </authorList>
    </citation>
    <scope>NUCLEOTIDE SEQUENCE</scope>
    <source>
        <strain evidence="3">TK_41</strain>
    </source>
</reference>
<dbReference type="PROSITE" id="PS50181">
    <property type="entry name" value="FBOX"/>
    <property type="match status" value="1"/>
</dbReference>
<dbReference type="InterPro" id="IPR001810">
    <property type="entry name" value="F-box_dom"/>
</dbReference>
<comment type="caution">
    <text evidence="3">The sequence shown here is derived from an EMBL/GenBank/DDBJ whole genome shotgun (WGS) entry which is preliminary data.</text>
</comment>
<gene>
    <name evidence="3" type="ORF">H2200_003959</name>
</gene>
<feature type="compositionally biased region" description="Basic residues" evidence="1">
    <location>
        <begin position="1"/>
        <end position="14"/>
    </location>
</feature>
<organism evidence="3 4">
    <name type="scientific">Cladophialophora chaetospira</name>
    <dbReference type="NCBI Taxonomy" id="386627"/>
    <lineage>
        <taxon>Eukaryota</taxon>
        <taxon>Fungi</taxon>
        <taxon>Dikarya</taxon>
        <taxon>Ascomycota</taxon>
        <taxon>Pezizomycotina</taxon>
        <taxon>Eurotiomycetes</taxon>
        <taxon>Chaetothyriomycetidae</taxon>
        <taxon>Chaetothyriales</taxon>
        <taxon>Herpotrichiellaceae</taxon>
        <taxon>Cladophialophora</taxon>
    </lineage>
</organism>
<protein>
    <recommendedName>
        <fullName evidence="2">F-box domain-containing protein</fullName>
    </recommendedName>
</protein>
<evidence type="ECO:0000259" key="2">
    <source>
        <dbReference type="PROSITE" id="PS50181"/>
    </source>
</evidence>